<evidence type="ECO:0000313" key="6">
    <source>
        <dbReference type="Ensembl" id="ENSLLTP00000007330.1"/>
    </source>
</evidence>
<dbReference type="AlphaFoldDB" id="A0A8C5WRC3"/>
<dbReference type="PROSITE" id="PS50089">
    <property type="entry name" value="ZF_RING_2"/>
    <property type="match status" value="1"/>
</dbReference>
<keyword evidence="2 4" id="KW-0863">Zinc-finger</keyword>
<evidence type="ECO:0000313" key="7">
    <source>
        <dbReference type="Proteomes" id="UP000694406"/>
    </source>
</evidence>
<dbReference type="PANTHER" id="PTHR22791">
    <property type="entry name" value="RING-TYPE DOMAIN-CONTAINING PROTEIN"/>
    <property type="match status" value="1"/>
</dbReference>
<feature type="domain" description="RING-type" evidence="5">
    <location>
        <begin position="17"/>
        <end position="73"/>
    </location>
</feature>
<dbReference type="InterPro" id="IPR051435">
    <property type="entry name" value="RING_finger_E3_ubiq-ligases"/>
</dbReference>
<name>A0A8C5WRC3_LATLA</name>
<sequence>GLDDLQAASEARSELECGICCMPYDCCERAPRRLGSARGSWKPSHCRHVICTACVCQLAREGWWEEVTCPYCRTVTSLRDGGWRRRLVLPPIDTELWQRLVLQKREQDQAGRVEHLAGDEDLEEEKEQENGEVEHWRPWRTLKKLLKGGGQANCRLSSLLMSVILFSPTAVSSEMKDLALVTCYVI</sequence>
<dbReference type="Proteomes" id="UP000694406">
    <property type="component" value="Unplaced"/>
</dbReference>
<dbReference type="InterPro" id="IPR001841">
    <property type="entry name" value="Znf_RING"/>
</dbReference>
<dbReference type="InterPro" id="IPR017907">
    <property type="entry name" value="Znf_RING_CS"/>
</dbReference>
<evidence type="ECO:0000256" key="1">
    <source>
        <dbReference type="ARBA" id="ARBA00022723"/>
    </source>
</evidence>
<dbReference type="GO" id="GO:0008270">
    <property type="term" value="F:zinc ion binding"/>
    <property type="evidence" value="ECO:0007669"/>
    <property type="project" value="UniProtKB-KW"/>
</dbReference>
<keyword evidence="3" id="KW-0862">Zinc</keyword>
<evidence type="ECO:0000259" key="5">
    <source>
        <dbReference type="PROSITE" id="PS50089"/>
    </source>
</evidence>
<dbReference type="PANTHER" id="PTHR22791:SF14">
    <property type="entry name" value="RING FINGER PROTEIN 227"/>
    <property type="match status" value="1"/>
</dbReference>
<protein>
    <recommendedName>
        <fullName evidence="5">RING-type domain-containing protein</fullName>
    </recommendedName>
</protein>
<dbReference type="GeneTree" id="ENSGT01000000220379"/>
<reference evidence="6" key="2">
    <citation type="submission" date="2025-09" db="UniProtKB">
        <authorList>
            <consortium name="Ensembl"/>
        </authorList>
    </citation>
    <scope>IDENTIFICATION</scope>
</reference>
<evidence type="ECO:0000256" key="4">
    <source>
        <dbReference type="PROSITE-ProRule" id="PRU00175"/>
    </source>
</evidence>
<dbReference type="PROSITE" id="PS00518">
    <property type="entry name" value="ZF_RING_1"/>
    <property type="match status" value="1"/>
</dbReference>
<evidence type="ECO:0000256" key="2">
    <source>
        <dbReference type="ARBA" id="ARBA00022771"/>
    </source>
</evidence>
<keyword evidence="7" id="KW-1185">Reference proteome</keyword>
<reference evidence="6" key="1">
    <citation type="submission" date="2025-08" db="UniProtKB">
        <authorList>
            <consortium name="Ensembl"/>
        </authorList>
    </citation>
    <scope>IDENTIFICATION</scope>
</reference>
<dbReference type="InterPro" id="IPR013083">
    <property type="entry name" value="Znf_RING/FYVE/PHD"/>
</dbReference>
<organism evidence="6 7">
    <name type="scientific">Laticauda laticaudata</name>
    <name type="common">Blue-ringed sea krait</name>
    <name type="synonym">Blue-lipped sea krait</name>
    <dbReference type="NCBI Taxonomy" id="8630"/>
    <lineage>
        <taxon>Eukaryota</taxon>
        <taxon>Metazoa</taxon>
        <taxon>Chordata</taxon>
        <taxon>Craniata</taxon>
        <taxon>Vertebrata</taxon>
        <taxon>Euteleostomi</taxon>
        <taxon>Lepidosauria</taxon>
        <taxon>Squamata</taxon>
        <taxon>Bifurcata</taxon>
        <taxon>Unidentata</taxon>
        <taxon>Episquamata</taxon>
        <taxon>Toxicofera</taxon>
        <taxon>Serpentes</taxon>
        <taxon>Colubroidea</taxon>
        <taxon>Elapidae</taxon>
        <taxon>Laticaudinae</taxon>
        <taxon>Laticauda</taxon>
    </lineage>
</organism>
<evidence type="ECO:0000256" key="3">
    <source>
        <dbReference type="ARBA" id="ARBA00022833"/>
    </source>
</evidence>
<accession>A0A8C5WRC3</accession>
<proteinExistence type="predicted"/>
<dbReference type="SUPFAM" id="SSF57850">
    <property type="entry name" value="RING/U-box"/>
    <property type="match status" value="1"/>
</dbReference>
<dbReference type="GO" id="GO:0016567">
    <property type="term" value="P:protein ubiquitination"/>
    <property type="evidence" value="ECO:0007669"/>
    <property type="project" value="TreeGrafter"/>
</dbReference>
<dbReference type="Ensembl" id="ENSLLTT00000007607.1">
    <property type="protein sequence ID" value="ENSLLTP00000007330.1"/>
    <property type="gene ID" value="ENSLLTG00000005577.1"/>
</dbReference>
<dbReference type="Gene3D" id="3.30.40.10">
    <property type="entry name" value="Zinc/RING finger domain, C3HC4 (zinc finger)"/>
    <property type="match status" value="1"/>
</dbReference>
<keyword evidence="1" id="KW-0479">Metal-binding</keyword>
<dbReference type="GO" id="GO:0061630">
    <property type="term" value="F:ubiquitin protein ligase activity"/>
    <property type="evidence" value="ECO:0007669"/>
    <property type="project" value="TreeGrafter"/>
</dbReference>